<dbReference type="Proteomes" id="UP000319555">
    <property type="component" value="Unassembled WGS sequence"/>
</dbReference>
<keyword evidence="1" id="KW-0472">Membrane</keyword>
<keyword evidence="1" id="KW-0812">Transmembrane</keyword>
<sequence length="49" mass="5545">MGRLIKFLIYLICLCFIGLVGYVYLGEFFGADFSAPQSEVREPVILNVE</sequence>
<evidence type="ECO:0000256" key="1">
    <source>
        <dbReference type="SAM" id="Phobius"/>
    </source>
</evidence>
<organism evidence="2 3">
    <name type="scientific">Ruegeria faecimaris</name>
    <dbReference type="NCBI Taxonomy" id="686389"/>
    <lineage>
        <taxon>Bacteria</taxon>
        <taxon>Pseudomonadati</taxon>
        <taxon>Pseudomonadota</taxon>
        <taxon>Alphaproteobacteria</taxon>
        <taxon>Rhodobacterales</taxon>
        <taxon>Roseobacteraceae</taxon>
        <taxon>Ruegeria</taxon>
    </lineage>
</organism>
<proteinExistence type="predicted"/>
<accession>A0A521BFQ9</accession>
<dbReference type="RefSeq" id="WP_185956616.1">
    <property type="nucleotide sequence ID" value="NZ_CANLVA010000001.1"/>
</dbReference>
<dbReference type="EMBL" id="FXTE01000001">
    <property type="protein sequence ID" value="SMO45903.1"/>
    <property type="molecule type" value="Genomic_DNA"/>
</dbReference>
<feature type="transmembrane region" description="Helical" evidence="1">
    <location>
        <begin position="7"/>
        <end position="25"/>
    </location>
</feature>
<reference evidence="2 3" key="1">
    <citation type="submission" date="2017-05" db="EMBL/GenBank/DDBJ databases">
        <authorList>
            <person name="Varghese N."/>
            <person name="Submissions S."/>
        </authorList>
    </citation>
    <scope>NUCLEOTIDE SEQUENCE [LARGE SCALE GENOMIC DNA]</scope>
    <source>
        <strain evidence="2 3">DSM 28009</strain>
    </source>
</reference>
<evidence type="ECO:0000313" key="3">
    <source>
        <dbReference type="Proteomes" id="UP000319555"/>
    </source>
</evidence>
<keyword evidence="3" id="KW-1185">Reference proteome</keyword>
<protein>
    <submittedName>
        <fullName evidence="2">Uncharacterized protein</fullName>
    </submittedName>
</protein>
<dbReference type="AlphaFoldDB" id="A0A521BFQ9"/>
<evidence type="ECO:0000313" key="2">
    <source>
        <dbReference type="EMBL" id="SMO45903.1"/>
    </source>
</evidence>
<gene>
    <name evidence="2" type="ORF">SAMN06265380_101816</name>
</gene>
<name>A0A521BFQ9_9RHOB</name>
<keyword evidence="1" id="KW-1133">Transmembrane helix</keyword>